<feature type="chain" id="PRO_5019506197" evidence="12">
    <location>
        <begin position="21"/>
        <end position="775"/>
    </location>
</feature>
<dbReference type="Pfam" id="PF13715">
    <property type="entry name" value="CarbopepD_reg_2"/>
    <property type="match status" value="1"/>
</dbReference>
<organism evidence="15 16">
    <name type="scientific">Sphingobacterium detergens</name>
    <dbReference type="NCBI Taxonomy" id="1145106"/>
    <lineage>
        <taxon>Bacteria</taxon>
        <taxon>Pseudomonadati</taxon>
        <taxon>Bacteroidota</taxon>
        <taxon>Sphingobacteriia</taxon>
        <taxon>Sphingobacteriales</taxon>
        <taxon>Sphingobacteriaceae</taxon>
        <taxon>Sphingobacterium</taxon>
    </lineage>
</organism>
<dbReference type="Pfam" id="PF07715">
    <property type="entry name" value="Plug"/>
    <property type="match status" value="1"/>
</dbReference>
<evidence type="ECO:0000256" key="12">
    <source>
        <dbReference type="SAM" id="SignalP"/>
    </source>
</evidence>
<evidence type="ECO:0000259" key="14">
    <source>
        <dbReference type="Pfam" id="PF07715"/>
    </source>
</evidence>
<dbReference type="Pfam" id="PF00593">
    <property type="entry name" value="TonB_dep_Rec_b-barrel"/>
    <property type="match status" value="1"/>
</dbReference>
<dbReference type="OrthoDB" id="9803050at2"/>
<evidence type="ECO:0000256" key="10">
    <source>
        <dbReference type="PROSITE-ProRule" id="PRU01360"/>
    </source>
</evidence>
<keyword evidence="7 10" id="KW-0472">Membrane</keyword>
<dbReference type="InterPro" id="IPR039426">
    <property type="entry name" value="TonB-dep_rcpt-like"/>
</dbReference>
<comment type="similarity">
    <text evidence="10 11">Belongs to the TonB-dependent receptor family.</text>
</comment>
<proteinExistence type="inferred from homology"/>
<feature type="signal peptide" evidence="12">
    <location>
        <begin position="1"/>
        <end position="20"/>
    </location>
</feature>
<keyword evidence="2 10" id="KW-0813">Transport</keyword>
<keyword evidence="5 12" id="KW-0732">Signal</keyword>
<comment type="subcellular location">
    <subcellularLocation>
        <location evidence="1 10">Cell outer membrane</location>
        <topology evidence="1 10">Multi-pass membrane protein</topology>
    </subcellularLocation>
</comment>
<evidence type="ECO:0000256" key="9">
    <source>
        <dbReference type="ARBA" id="ARBA00023237"/>
    </source>
</evidence>
<dbReference type="InterPro" id="IPR037066">
    <property type="entry name" value="Plug_dom_sf"/>
</dbReference>
<accession>A0A420ARH7</accession>
<feature type="domain" description="TonB-dependent receptor-like beta-barrel" evidence="13">
    <location>
        <begin position="289"/>
        <end position="733"/>
    </location>
</feature>
<dbReference type="RefSeq" id="WP_120260896.1">
    <property type="nucleotide sequence ID" value="NZ_RAPY01000004.1"/>
</dbReference>
<evidence type="ECO:0000256" key="7">
    <source>
        <dbReference type="ARBA" id="ARBA00023136"/>
    </source>
</evidence>
<name>A0A420ARH7_SPHD1</name>
<keyword evidence="8 15" id="KW-0675">Receptor</keyword>
<feature type="domain" description="TonB-dependent receptor plug" evidence="14">
    <location>
        <begin position="144"/>
        <end position="221"/>
    </location>
</feature>
<evidence type="ECO:0000256" key="6">
    <source>
        <dbReference type="ARBA" id="ARBA00023077"/>
    </source>
</evidence>
<dbReference type="GO" id="GO:0044718">
    <property type="term" value="P:siderophore transmembrane transport"/>
    <property type="evidence" value="ECO:0007669"/>
    <property type="project" value="TreeGrafter"/>
</dbReference>
<dbReference type="Gene3D" id="2.60.40.1120">
    <property type="entry name" value="Carboxypeptidase-like, regulatory domain"/>
    <property type="match status" value="1"/>
</dbReference>
<dbReference type="InterPro" id="IPR012910">
    <property type="entry name" value="Plug_dom"/>
</dbReference>
<keyword evidence="9 10" id="KW-0998">Cell outer membrane</keyword>
<dbReference type="SUPFAM" id="SSF49464">
    <property type="entry name" value="Carboxypeptidase regulatory domain-like"/>
    <property type="match status" value="1"/>
</dbReference>
<keyword evidence="6 11" id="KW-0798">TonB box</keyword>
<evidence type="ECO:0000256" key="4">
    <source>
        <dbReference type="ARBA" id="ARBA00022692"/>
    </source>
</evidence>
<dbReference type="GO" id="GO:0009279">
    <property type="term" value="C:cell outer membrane"/>
    <property type="evidence" value="ECO:0007669"/>
    <property type="project" value="UniProtKB-SubCell"/>
</dbReference>
<evidence type="ECO:0000256" key="11">
    <source>
        <dbReference type="RuleBase" id="RU003357"/>
    </source>
</evidence>
<evidence type="ECO:0000259" key="13">
    <source>
        <dbReference type="Pfam" id="PF00593"/>
    </source>
</evidence>
<dbReference type="InterPro" id="IPR036942">
    <property type="entry name" value="Beta-barrel_TonB_sf"/>
</dbReference>
<evidence type="ECO:0000256" key="5">
    <source>
        <dbReference type="ARBA" id="ARBA00022729"/>
    </source>
</evidence>
<keyword evidence="3 10" id="KW-1134">Transmembrane beta strand</keyword>
<dbReference type="PANTHER" id="PTHR30069">
    <property type="entry name" value="TONB-DEPENDENT OUTER MEMBRANE RECEPTOR"/>
    <property type="match status" value="1"/>
</dbReference>
<dbReference type="InterPro" id="IPR000531">
    <property type="entry name" value="Beta-barrel_TonB"/>
</dbReference>
<dbReference type="Gene3D" id="2.170.130.10">
    <property type="entry name" value="TonB-dependent receptor, plug domain"/>
    <property type="match status" value="1"/>
</dbReference>
<reference evidence="15 16" key="1">
    <citation type="submission" date="2018-09" db="EMBL/GenBank/DDBJ databases">
        <title>Genomic Encyclopedia of Type Strains, Phase III (KMG-III): the genomes of soil and plant-associated and newly described type strains.</title>
        <authorList>
            <person name="Whitman W."/>
        </authorList>
    </citation>
    <scope>NUCLEOTIDE SEQUENCE [LARGE SCALE GENOMIC DNA]</scope>
    <source>
        <strain evidence="15 16">CECT 7938</strain>
    </source>
</reference>
<sequence length="775" mass="86810">MLRSLPILLLSISLGSTALAQKRYTLSGTITDVSTGETLIGASVKLRELPQSGSSSNSYGFYSMAAPEGRYLLSTSYVGYNTRIDTIELNRDQALNLTLRSQTLLDEVVISSNRRNNKNVSSPQMGVEKLNMTQINQLPVVLGERDILKSITLMPGIKTSGEGNTGFYVRGGGADQNLILLDEATVYNATHLLGFFSTFNSDAIKDVSIYKGGMPAEYGGRLSSVLDVKMNEGNNKKTTVQGGIGLIASRIKVEGPLVKDKGSFMLSARRTYMDLFMKASSDTTINKSTLYFYDINAKVNYRFNDKNAIYLSGYFGKDVLGLQDIFGTNWGNATGTLRFNHIFSNKLFSNTSLVYSKFNYVIEGLDRNDGFKATSKITDLNFKQDFQYYASSDHALKFGLQVTRHDIAPGDITTTASSSFNDKHVEHRFGYEMATYASDDWKVNDKLNMAYGLRLSSMLLVGPGTFSTYDAAGNTIGSQHYKSGELVQHYLNLEPRFSVSYLLNEQQSIKASYNRNTQNIHLLTNSTSASPTDLYVMSSKNIKPEIADQFSTGYFRNFKDNLYEFSAEVYYKNLQNQIDYKDAAQLLVNQDVESQLVYGVGRAYGVELFLKKKYGRFNGWVGYTWSKTERKFDEINAGKYFPATQDRTHDVSIVGIYKLNEKWTFSSNFVYGTGRAVTYPTGKYTVGGNTTFSYSERNAYRMPASHRLDIAATFEGKPGKRYQSSWTFGIYNVYGHKDPYRIAFRDSKTVANATEAVQTSIFGIPIPSFTWNFKF</sequence>
<evidence type="ECO:0000256" key="8">
    <source>
        <dbReference type="ARBA" id="ARBA00023170"/>
    </source>
</evidence>
<comment type="caution">
    <text evidence="15">The sequence shown here is derived from an EMBL/GenBank/DDBJ whole genome shotgun (WGS) entry which is preliminary data.</text>
</comment>
<gene>
    <name evidence="15" type="ORF">DFQ12_4231</name>
</gene>
<dbReference type="Gene3D" id="2.40.170.20">
    <property type="entry name" value="TonB-dependent receptor, beta-barrel domain"/>
    <property type="match status" value="1"/>
</dbReference>
<dbReference type="GO" id="GO:0015344">
    <property type="term" value="F:siderophore uptake transmembrane transporter activity"/>
    <property type="evidence" value="ECO:0007669"/>
    <property type="project" value="TreeGrafter"/>
</dbReference>
<dbReference type="PANTHER" id="PTHR30069:SF29">
    <property type="entry name" value="HEMOGLOBIN AND HEMOGLOBIN-HAPTOGLOBIN-BINDING PROTEIN 1-RELATED"/>
    <property type="match status" value="1"/>
</dbReference>
<keyword evidence="16" id="KW-1185">Reference proteome</keyword>
<dbReference type="EMBL" id="RAPY01000004">
    <property type="protein sequence ID" value="RKE47072.1"/>
    <property type="molecule type" value="Genomic_DNA"/>
</dbReference>
<evidence type="ECO:0000313" key="16">
    <source>
        <dbReference type="Proteomes" id="UP000286246"/>
    </source>
</evidence>
<dbReference type="PROSITE" id="PS52016">
    <property type="entry name" value="TONB_DEPENDENT_REC_3"/>
    <property type="match status" value="1"/>
</dbReference>
<evidence type="ECO:0000313" key="15">
    <source>
        <dbReference type="EMBL" id="RKE47072.1"/>
    </source>
</evidence>
<dbReference type="InterPro" id="IPR008969">
    <property type="entry name" value="CarboxyPept-like_regulatory"/>
</dbReference>
<evidence type="ECO:0000256" key="2">
    <source>
        <dbReference type="ARBA" id="ARBA00022448"/>
    </source>
</evidence>
<dbReference type="Proteomes" id="UP000286246">
    <property type="component" value="Unassembled WGS sequence"/>
</dbReference>
<protein>
    <submittedName>
        <fullName evidence="15">TonB-dependent receptor-like protein</fullName>
    </submittedName>
</protein>
<keyword evidence="4 10" id="KW-0812">Transmembrane</keyword>
<evidence type="ECO:0000256" key="3">
    <source>
        <dbReference type="ARBA" id="ARBA00022452"/>
    </source>
</evidence>
<dbReference type="AlphaFoldDB" id="A0A420ARH7"/>
<evidence type="ECO:0000256" key="1">
    <source>
        <dbReference type="ARBA" id="ARBA00004571"/>
    </source>
</evidence>
<dbReference type="SUPFAM" id="SSF56935">
    <property type="entry name" value="Porins"/>
    <property type="match status" value="1"/>
</dbReference>